<evidence type="ECO:0000313" key="3">
    <source>
        <dbReference type="EMBL" id="PIK48582.1"/>
    </source>
</evidence>
<reference evidence="3 4" key="1">
    <citation type="journal article" date="2017" name="PLoS Biol.">
        <title>The sea cucumber genome provides insights into morphological evolution and visceral regeneration.</title>
        <authorList>
            <person name="Zhang X."/>
            <person name="Sun L."/>
            <person name="Yuan J."/>
            <person name="Sun Y."/>
            <person name="Gao Y."/>
            <person name="Zhang L."/>
            <person name="Li S."/>
            <person name="Dai H."/>
            <person name="Hamel J.F."/>
            <person name="Liu C."/>
            <person name="Yu Y."/>
            <person name="Liu S."/>
            <person name="Lin W."/>
            <person name="Guo K."/>
            <person name="Jin S."/>
            <person name="Xu P."/>
            <person name="Storey K.B."/>
            <person name="Huan P."/>
            <person name="Zhang T."/>
            <person name="Zhou Y."/>
            <person name="Zhang J."/>
            <person name="Lin C."/>
            <person name="Li X."/>
            <person name="Xing L."/>
            <person name="Huo D."/>
            <person name="Sun M."/>
            <person name="Wang L."/>
            <person name="Mercier A."/>
            <person name="Li F."/>
            <person name="Yang H."/>
            <person name="Xiang J."/>
        </authorList>
    </citation>
    <scope>NUCLEOTIDE SEQUENCE [LARGE SCALE GENOMIC DNA]</scope>
    <source>
        <strain evidence="3">Shaxun</strain>
        <tissue evidence="3">Muscle</tissue>
    </source>
</reference>
<keyword evidence="2" id="KW-1133">Transmembrane helix</keyword>
<proteinExistence type="predicted"/>
<dbReference type="EMBL" id="MRZV01000515">
    <property type="protein sequence ID" value="PIK48582.1"/>
    <property type="molecule type" value="Genomic_DNA"/>
</dbReference>
<accession>A0A2G8KKP6</accession>
<keyword evidence="2" id="KW-0812">Transmembrane</keyword>
<feature type="compositionally biased region" description="Polar residues" evidence="1">
    <location>
        <begin position="103"/>
        <end position="118"/>
    </location>
</feature>
<dbReference type="OrthoDB" id="10626973at2759"/>
<name>A0A2G8KKP6_STIJA</name>
<sequence length="283" mass="31134">EEEIIQCHAAYDTCPSGYYCSTVSNRCWPCHLCGNIDIYQSRFTHKCVCDGGLNGDPFAICSNFPPPGQKRQSLIRSKDDIHESLRDRAEGYFNGSKRDQNCPKPNTSTTQSISTLSEGNATTKVVPVPSDGDIFFETTSLATEALTNATSQDQPNISSTNNADTSDRQATIGLLDWPIVVLITALVVLVVFAVLLIYACRSNRCKTQEPPEATSSSLYVEGPSVSDRLVISGEIYYSLYSFTYINHENQVHTAKYITGTPENYVSGYSGYDSCGWIGISDHR</sequence>
<organism evidence="3 4">
    <name type="scientific">Stichopus japonicus</name>
    <name type="common">Sea cucumber</name>
    <dbReference type="NCBI Taxonomy" id="307972"/>
    <lineage>
        <taxon>Eukaryota</taxon>
        <taxon>Metazoa</taxon>
        <taxon>Echinodermata</taxon>
        <taxon>Eleutherozoa</taxon>
        <taxon>Echinozoa</taxon>
        <taxon>Holothuroidea</taxon>
        <taxon>Aspidochirotacea</taxon>
        <taxon>Aspidochirotida</taxon>
        <taxon>Stichopodidae</taxon>
        <taxon>Apostichopus</taxon>
    </lineage>
</organism>
<keyword evidence="2" id="KW-0472">Membrane</keyword>
<evidence type="ECO:0000256" key="2">
    <source>
        <dbReference type="SAM" id="Phobius"/>
    </source>
</evidence>
<dbReference type="AlphaFoldDB" id="A0A2G8KKP6"/>
<feature type="transmembrane region" description="Helical" evidence="2">
    <location>
        <begin position="177"/>
        <end position="199"/>
    </location>
</feature>
<feature type="non-terminal residue" evidence="3">
    <location>
        <position position="1"/>
    </location>
</feature>
<feature type="region of interest" description="Disordered" evidence="1">
    <location>
        <begin position="93"/>
        <end position="118"/>
    </location>
</feature>
<gene>
    <name evidence="3" type="ORF">BSL78_14570</name>
</gene>
<keyword evidence="4" id="KW-1185">Reference proteome</keyword>
<dbReference type="Proteomes" id="UP000230750">
    <property type="component" value="Unassembled WGS sequence"/>
</dbReference>
<evidence type="ECO:0000313" key="4">
    <source>
        <dbReference type="Proteomes" id="UP000230750"/>
    </source>
</evidence>
<evidence type="ECO:0000256" key="1">
    <source>
        <dbReference type="SAM" id="MobiDB-lite"/>
    </source>
</evidence>
<protein>
    <submittedName>
        <fullName evidence="3">Uncharacterized protein</fullName>
    </submittedName>
</protein>
<comment type="caution">
    <text evidence="3">The sequence shown here is derived from an EMBL/GenBank/DDBJ whole genome shotgun (WGS) entry which is preliminary data.</text>
</comment>